<gene>
    <name evidence="6" type="ORF">A2557_13040</name>
</gene>
<keyword evidence="2 4" id="KW-0479">Metal-binding</keyword>
<dbReference type="InterPro" id="IPR009056">
    <property type="entry name" value="Cyt_c-like_dom"/>
</dbReference>
<name>A0A1F6GLE6_9PROT</name>
<reference evidence="6 7" key="1">
    <citation type="journal article" date="2016" name="Nat. Commun.">
        <title>Thousands of microbial genomes shed light on interconnected biogeochemical processes in an aquifer system.</title>
        <authorList>
            <person name="Anantharaman K."/>
            <person name="Brown C.T."/>
            <person name="Hug L.A."/>
            <person name="Sharon I."/>
            <person name="Castelle C.J."/>
            <person name="Probst A.J."/>
            <person name="Thomas B.C."/>
            <person name="Singh A."/>
            <person name="Wilkins M.J."/>
            <person name="Karaoz U."/>
            <person name="Brodie E.L."/>
            <person name="Williams K.H."/>
            <person name="Hubbard S.S."/>
            <person name="Banfield J.F."/>
        </authorList>
    </citation>
    <scope>NUCLEOTIDE SEQUENCE [LARGE SCALE GENOMIC DNA]</scope>
</reference>
<dbReference type="Pfam" id="PF13442">
    <property type="entry name" value="Cytochrome_CBB3"/>
    <property type="match status" value="1"/>
</dbReference>
<dbReference type="GO" id="GO:0009055">
    <property type="term" value="F:electron transfer activity"/>
    <property type="evidence" value="ECO:0007669"/>
    <property type="project" value="InterPro"/>
</dbReference>
<comment type="caution">
    <text evidence="6">The sequence shown here is derived from an EMBL/GenBank/DDBJ whole genome shotgun (WGS) entry which is preliminary data.</text>
</comment>
<evidence type="ECO:0000313" key="6">
    <source>
        <dbReference type="EMBL" id="OGG98935.1"/>
    </source>
</evidence>
<dbReference type="SUPFAM" id="SSF46626">
    <property type="entry name" value="Cytochrome c"/>
    <property type="match status" value="1"/>
</dbReference>
<dbReference type="PANTHER" id="PTHR40394">
    <property type="entry name" value="LIPOPROTEIN-RELATED"/>
    <property type="match status" value="1"/>
</dbReference>
<evidence type="ECO:0000313" key="7">
    <source>
        <dbReference type="Proteomes" id="UP000177583"/>
    </source>
</evidence>
<dbReference type="Proteomes" id="UP000177583">
    <property type="component" value="Unassembled WGS sequence"/>
</dbReference>
<dbReference type="InterPro" id="IPR036909">
    <property type="entry name" value="Cyt_c-like_dom_sf"/>
</dbReference>
<sequence length="173" mass="18893">MLLLGGTSAFAKSSIFVLITDLYDQKSIKPQEVGSMSKFPVGTVTTDGKVFESTEQNLDWMGTQMSVDTATPNPVPATPESLVNGELKFNTYCAVCHTSSSETNEMGTAKSKVNERGMVAPAMLALTPSFPDGYIYSKAKYGGIVMPPLGYATTEKDRWDIVNYIRNKLEKQQ</sequence>
<evidence type="ECO:0000256" key="2">
    <source>
        <dbReference type="ARBA" id="ARBA00022723"/>
    </source>
</evidence>
<feature type="domain" description="Cytochrome c" evidence="5">
    <location>
        <begin position="80"/>
        <end position="169"/>
    </location>
</feature>
<evidence type="ECO:0000256" key="3">
    <source>
        <dbReference type="ARBA" id="ARBA00023004"/>
    </source>
</evidence>
<dbReference type="GO" id="GO:0046872">
    <property type="term" value="F:metal ion binding"/>
    <property type="evidence" value="ECO:0007669"/>
    <property type="project" value="UniProtKB-KW"/>
</dbReference>
<keyword evidence="1 4" id="KW-0349">Heme</keyword>
<dbReference type="EMBL" id="MFNF01000065">
    <property type="protein sequence ID" value="OGG98935.1"/>
    <property type="molecule type" value="Genomic_DNA"/>
</dbReference>
<dbReference type="AlphaFoldDB" id="A0A1F6GLE6"/>
<evidence type="ECO:0000259" key="5">
    <source>
        <dbReference type="PROSITE" id="PS51007"/>
    </source>
</evidence>
<proteinExistence type="predicted"/>
<dbReference type="GO" id="GO:0020037">
    <property type="term" value="F:heme binding"/>
    <property type="evidence" value="ECO:0007669"/>
    <property type="project" value="InterPro"/>
</dbReference>
<keyword evidence="3 4" id="KW-0408">Iron</keyword>
<evidence type="ECO:0000256" key="1">
    <source>
        <dbReference type="ARBA" id="ARBA00022617"/>
    </source>
</evidence>
<evidence type="ECO:0000256" key="4">
    <source>
        <dbReference type="PROSITE-ProRule" id="PRU00433"/>
    </source>
</evidence>
<dbReference type="Gene3D" id="1.10.760.10">
    <property type="entry name" value="Cytochrome c-like domain"/>
    <property type="match status" value="1"/>
</dbReference>
<dbReference type="PROSITE" id="PS51007">
    <property type="entry name" value="CYTC"/>
    <property type="match status" value="1"/>
</dbReference>
<organism evidence="6 7">
    <name type="scientific">Candidatus Lambdaproteobacteria bacterium RIFOXYD2_FULL_56_26</name>
    <dbReference type="NCBI Taxonomy" id="1817773"/>
    <lineage>
        <taxon>Bacteria</taxon>
        <taxon>Pseudomonadati</taxon>
        <taxon>Pseudomonadota</taxon>
        <taxon>Candidatus Lambdaproteobacteria</taxon>
    </lineage>
</organism>
<protein>
    <recommendedName>
        <fullName evidence="5">Cytochrome c domain-containing protein</fullName>
    </recommendedName>
</protein>
<dbReference type="PANTHER" id="PTHR40394:SF2">
    <property type="entry name" value="QUINOL:CYTOCHROME C OXIDOREDUCTASE MEMBRANE PROTEIN"/>
    <property type="match status" value="1"/>
</dbReference>
<accession>A0A1F6GLE6</accession>